<dbReference type="AlphaFoldDB" id="A0A0A5GBV9"/>
<keyword evidence="2" id="KW-1185">Reference proteome</keyword>
<proteinExistence type="predicted"/>
<evidence type="ECO:0000313" key="2">
    <source>
        <dbReference type="Proteomes" id="UP000030401"/>
    </source>
</evidence>
<dbReference type="Proteomes" id="UP000030401">
    <property type="component" value="Unassembled WGS sequence"/>
</dbReference>
<name>A0A0A5GBV9_9BACI</name>
<reference evidence="1 2" key="1">
    <citation type="submission" date="2013-08" db="EMBL/GenBank/DDBJ databases">
        <authorList>
            <person name="Huang J."/>
            <person name="Wang G."/>
        </authorList>
    </citation>
    <scope>NUCLEOTIDE SEQUENCE [LARGE SCALE GENOMIC DNA]</scope>
    <source>
        <strain evidence="1 2">JSM 072002</strain>
    </source>
</reference>
<organism evidence="1 2">
    <name type="scientific">Pontibacillus litoralis JSM 072002</name>
    <dbReference type="NCBI Taxonomy" id="1385512"/>
    <lineage>
        <taxon>Bacteria</taxon>
        <taxon>Bacillati</taxon>
        <taxon>Bacillota</taxon>
        <taxon>Bacilli</taxon>
        <taxon>Bacillales</taxon>
        <taxon>Bacillaceae</taxon>
        <taxon>Pontibacillus</taxon>
    </lineage>
</organism>
<comment type="caution">
    <text evidence="1">The sequence shown here is derived from an EMBL/GenBank/DDBJ whole genome shotgun (WGS) entry which is preliminary data.</text>
</comment>
<dbReference type="EMBL" id="AVPG01000002">
    <property type="protein sequence ID" value="KGX88585.1"/>
    <property type="molecule type" value="Genomic_DNA"/>
</dbReference>
<gene>
    <name evidence="1" type="ORF">N784_07900</name>
</gene>
<protein>
    <submittedName>
        <fullName evidence="1">Uncharacterized protein</fullName>
    </submittedName>
</protein>
<evidence type="ECO:0000313" key="1">
    <source>
        <dbReference type="EMBL" id="KGX88585.1"/>
    </source>
</evidence>
<dbReference type="STRING" id="1385512.N784_07900"/>
<sequence>MLLLCSKVIEVRFLKWSSIILHKDGQYEEIF</sequence>
<accession>A0A0A5GBV9</accession>